<keyword evidence="2" id="KW-1185">Reference proteome</keyword>
<gene>
    <name evidence="1" type="ORF">V1478_009077</name>
</gene>
<name>A0ABD2ANM9_VESSQ</name>
<proteinExistence type="predicted"/>
<organism evidence="1 2">
    <name type="scientific">Vespula squamosa</name>
    <name type="common">Southern yellow jacket</name>
    <name type="synonym">Wasp</name>
    <dbReference type="NCBI Taxonomy" id="30214"/>
    <lineage>
        <taxon>Eukaryota</taxon>
        <taxon>Metazoa</taxon>
        <taxon>Ecdysozoa</taxon>
        <taxon>Arthropoda</taxon>
        <taxon>Hexapoda</taxon>
        <taxon>Insecta</taxon>
        <taxon>Pterygota</taxon>
        <taxon>Neoptera</taxon>
        <taxon>Endopterygota</taxon>
        <taxon>Hymenoptera</taxon>
        <taxon>Apocrita</taxon>
        <taxon>Aculeata</taxon>
        <taxon>Vespoidea</taxon>
        <taxon>Vespidae</taxon>
        <taxon>Vespinae</taxon>
        <taxon>Vespula</taxon>
    </lineage>
</organism>
<dbReference type="Proteomes" id="UP001607302">
    <property type="component" value="Unassembled WGS sequence"/>
</dbReference>
<dbReference type="EMBL" id="JAUDFV010000141">
    <property type="protein sequence ID" value="KAL2722214.1"/>
    <property type="molecule type" value="Genomic_DNA"/>
</dbReference>
<reference evidence="1 2" key="1">
    <citation type="journal article" date="2024" name="Ann. Entomol. Soc. Am.">
        <title>Genomic analyses of the southern and eastern yellowjacket wasps (Hymenoptera: Vespidae) reveal evolutionary signatures of social life.</title>
        <authorList>
            <person name="Catto M.A."/>
            <person name="Caine P.B."/>
            <person name="Orr S.E."/>
            <person name="Hunt B.G."/>
            <person name="Goodisman M.A.D."/>
        </authorList>
    </citation>
    <scope>NUCLEOTIDE SEQUENCE [LARGE SCALE GENOMIC DNA]</scope>
    <source>
        <strain evidence="1">233</strain>
        <tissue evidence="1">Head and thorax</tissue>
    </source>
</reference>
<protein>
    <submittedName>
        <fullName evidence="1">Uncharacterized protein</fullName>
    </submittedName>
</protein>
<accession>A0ABD2ANM9</accession>
<sequence>MALRKKYPELLRQAEKDVDREQKNFTINQIYMELFIQKDYSNGGRRRHNNLFEGSTDSNITFRIKEAGELRYLVIGIARITDPVGVNQGNSAWNERHGNLKVQGQGYMLSGYMRYFYEVQQQKVTFLKFEA</sequence>
<comment type="caution">
    <text evidence="1">The sequence shown here is derived from an EMBL/GenBank/DDBJ whole genome shotgun (WGS) entry which is preliminary data.</text>
</comment>
<evidence type="ECO:0000313" key="1">
    <source>
        <dbReference type="EMBL" id="KAL2722214.1"/>
    </source>
</evidence>
<dbReference type="AlphaFoldDB" id="A0ABD2ANM9"/>
<evidence type="ECO:0000313" key="2">
    <source>
        <dbReference type="Proteomes" id="UP001607302"/>
    </source>
</evidence>